<dbReference type="InterPro" id="IPR035437">
    <property type="entry name" value="SNase_OB-fold_sf"/>
</dbReference>
<organism evidence="2 3">
    <name type="scientific">Meganyctiphanes norvegica</name>
    <name type="common">Northern krill</name>
    <name type="synonym">Thysanopoda norvegica</name>
    <dbReference type="NCBI Taxonomy" id="48144"/>
    <lineage>
        <taxon>Eukaryota</taxon>
        <taxon>Metazoa</taxon>
        <taxon>Ecdysozoa</taxon>
        <taxon>Arthropoda</taxon>
        <taxon>Crustacea</taxon>
        <taxon>Multicrustacea</taxon>
        <taxon>Malacostraca</taxon>
        <taxon>Eumalacostraca</taxon>
        <taxon>Eucarida</taxon>
        <taxon>Euphausiacea</taxon>
        <taxon>Euphausiidae</taxon>
        <taxon>Meganyctiphanes</taxon>
    </lineage>
</organism>
<evidence type="ECO:0008006" key="4">
    <source>
        <dbReference type="Google" id="ProtNLM"/>
    </source>
</evidence>
<dbReference type="InterPro" id="IPR042421">
    <property type="entry name" value="C3orf33-like"/>
</dbReference>
<dbReference type="Proteomes" id="UP001497623">
    <property type="component" value="Unassembled WGS sequence"/>
</dbReference>
<feature type="compositionally biased region" description="Polar residues" evidence="1">
    <location>
        <begin position="139"/>
        <end position="148"/>
    </location>
</feature>
<name>A0AAV2PGK3_MEGNR</name>
<dbReference type="AlphaFoldDB" id="A0AAV2PGK3"/>
<keyword evidence="3" id="KW-1185">Reference proteome</keyword>
<gene>
    <name evidence="2" type="ORF">MNOR_LOCUS8</name>
</gene>
<protein>
    <recommendedName>
        <fullName evidence="4">TNase-like domain-containing protein</fullName>
    </recommendedName>
</protein>
<reference evidence="2 3" key="1">
    <citation type="submission" date="2024-05" db="EMBL/GenBank/DDBJ databases">
        <authorList>
            <person name="Wallberg A."/>
        </authorList>
    </citation>
    <scope>NUCLEOTIDE SEQUENCE [LARGE SCALE GENOMIC DNA]</scope>
</reference>
<proteinExistence type="predicted"/>
<feature type="compositionally biased region" description="Basic and acidic residues" evidence="1">
    <location>
        <begin position="122"/>
        <end position="138"/>
    </location>
</feature>
<dbReference type="SUPFAM" id="SSF50199">
    <property type="entry name" value="Staphylococcal nuclease"/>
    <property type="match status" value="1"/>
</dbReference>
<evidence type="ECO:0000313" key="2">
    <source>
        <dbReference type="EMBL" id="CAL4058545.1"/>
    </source>
</evidence>
<comment type="caution">
    <text evidence="2">The sequence shown here is derived from an EMBL/GenBank/DDBJ whole genome shotgun (WGS) entry which is preliminary data.</text>
</comment>
<dbReference type="PANTHER" id="PTHR28434">
    <property type="entry name" value="PROTEIN C3ORF33"/>
    <property type="match status" value="1"/>
</dbReference>
<sequence length="341" mass="38665">MSSQQCMVEGDSATAPTACFQNCIPMTFPHDVPTHVMTFFRQYGVYGVGIVGAAMVLHSARAFSYFVNASDIPHGFIKSHVRLHGRVKSVSVKPPSVTIPPASRLALPPPTANTQAINGERQLPKDKTNLQEQSEKVHTNNFNSSSQPPYLAPVIDSTTAPEKIFKDGLVPTSEPDSDITRLEYDIDLHPIYIQVEHSPIFRFPWTSRESALPLQLAAIEVNSCGLNQSKTELMGQRIWFTLMSYNNENETLASFIRPAKMWPRRNYNEMLVTKGKAIVGAFDLDLFDDKKYVKLYTRLLTAQEYAEKRKMGMWQASLNKEHGHIKRLWIWVKKVLRRNKD</sequence>
<accession>A0AAV2PGK3</accession>
<dbReference type="EMBL" id="CAXKWB010000001">
    <property type="protein sequence ID" value="CAL4058545.1"/>
    <property type="molecule type" value="Genomic_DNA"/>
</dbReference>
<dbReference type="PANTHER" id="PTHR28434:SF1">
    <property type="entry name" value="PROTEIN C3ORF33"/>
    <property type="match status" value="1"/>
</dbReference>
<dbReference type="GO" id="GO:0005615">
    <property type="term" value="C:extracellular space"/>
    <property type="evidence" value="ECO:0007669"/>
    <property type="project" value="TreeGrafter"/>
</dbReference>
<evidence type="ECO:0000256" key="1">
    <source>
        <dbReference type="SAM" id="MobiDB-lite"/>
    </source>
</evidence>
<dbReference type="Gene3D" id="2.40.50.90">
    <property type="match status" value="1"/>
</dbReference>
<feature type="non-terminal residue" evidence="2">
    <location>
        <position position="341"/>
    </location>
</feature>
<evidence type="ECO:0000313" key="3">
    <source>
        <dbReference type="Proteomes" id="UP001497623"/>
    </source>
</evidence>
<feature type="region of interest" description="Disordered" evidence="1">
    <location>
        <begin position="100"/>
        <end position="150"/>
    </location>
</feature>